<dbReference type="CDD" id="cd04301">
    <property type="entry name" value="NAT_SF"/>
    <property type="match status" value="1"/>
</dbReference>
<dbReference type="PANTHER" id="PTHR31435:SF10">
    <property type="entry name" value="BSR4717 PROTEIN"/>
    <property type="match status" value="1"/>
</dbReference>
<evidence type="ECO:0000313" key="2">
    <source>
        <dbReference type="EMBL" id="MXO51880.1"/>
    </source>
</evidence>
<keyword evidence="2" id="KW-0808">Transferase</keyword>
<dbReference type="InterPro" id="IPR045057">
    <property type="entry name" value="Gcn5-rel_NAT"/>
</dbReference>
<keyword evidence="3" id="KW-1185">Reference proteome</keyword>
<dbReference type="PROSITE" id="PS51729">
    <property type="entry name" value="GNAT_YJDJ"/>
    <property type="match status" value="1"/>
</dbReference>
<evidence type="ECO:0000313" key="3">
    <source>
        <dbReference type="Proteomes" id="UP000444185"/>
    </source>
</evidence>
<dbReference type="InterPro" id="IPR016181">
    <property type="entry name" value="Acyl_CoA_acyltransferase"/>
</dbReference>
<comment type="caution">
    <text evidence="2">The sequence shown here is derived from an EMBL/GenBank/DDBJ whole genome shotgun (WGS) entry which is preliminary data.</text>
</comment>
<name>A0A844Y0K1_9SPHN</name>
<dbReference type="OrthoDB" id="9800945at2"/>
<sequence>MPTRPARWPDSSSTRKEFPLADLDIQLEETGSKGRYVYRPEGGGDEAEITFSRVSPTRIIVDHTGVPDSMRGQGVGAKLAAHVVADARAKGEKIIPLCPFFKAQAQRHEEWRDVVEL</sequence>
<dbReference type="InterPro" id="IPR031165">
    <property type="entry name" value="GNAT_YJDJ"/>
</dbReference>
<reference evidence="2 3" key="1">
    <citation type="submission" date="2019-12" db="EMBL/GenBank/DDBJ databases">
        <title>Genomic-based taxomic classification of the family Erythrobacteraceae.</title>
        <authorList>
            <person name="Xu L."/>
        </authorList>
    </citation>
    <scope>NUCLEOTIDE SEQUENCE [LARGE SCALE GENOMIC DNA]</scope>
    <source>
        <strain evidence="2 3">DSM 16225</strain>
    </source>
</reference>
<accession>A0A844Y0K1</accession>
<proteinExistence type="predicted"/>
<dbReference type="Pfam" id="PF14542">
    <property type="entry name" value="Acetyltransf_CG"/>
    <property type="match status" value="1"/>
</dbReference>
<dbReference type="SUPFAM" id="SSF55729">
    <property type="entry name" value="Acyl-CoA N-acyltransferases (Nat)"/>
    <property type="match status" value="1"/>
</dbReference>
<dbReference type="PANTHER" id="PTHR31435">
    <property type="entry name" value="PROTEIN NATD1"/>
    <property type="match status" value="1"/>
</dbReference>
<dbReference type="EMBL" id="WTYF01000004">
    <property type="protein sequence ID" value="MXO51880.1"/>
    <property type="molecule type" value="Genomic_DNA"/>
</dbReference>
<gene>
    <name evidence="2" type="ORF">GRI42_11265</name>
</gene>
<protein>
    <submittedName>
        <fullName evidence="2">GNAT family N-acetyltransferase</fullName>
    </submittedName>
</protein>
<dbReference type="Proteomes" id="UP000444185">
    <property type="component" value="Unassembled WGS sequence"/>
</dbReference>
<feature type="domain" description="N-acetyltransferase" evidence="1">
    <location>
        <begin position="28"/>
        <end position="116"/>
    </location>
</feature>
<evidence type="ECO:0000259" key="1">
    <source>
        <dbReference type="PROSITE" id="PS51729"/>
    </source>
</evidence>
<dbReference type="GO" id="GO:0016740">
    <property type="term" value="F:transferase activity"/>
    <property type="evidence" value="ECO:0007669"/>
    <property type="project" value="UniProtKB-KW"/>
</dbReference>
<dbReference type="AlphaFoldDB" id="A0A844Y0K1"/>
<organism evidence="2 3">
    <name type="scientific">Qipengyuania gaetbuli</name>
    <dbReference type="NCBI Taxonomy" id="266952"/>
    <lineage>
        <taxon>Bacteria</taxon>
        <taxon>Pseudomonadati</taxon>
        <taxon>Pseudomonadota</taxon>
        <taxon>Alphaproteobacteria</taxon>
        <taxon>Sphingomonadales</taxon>
        <taxon>Erythrobacteraceae</taxon>
        <taxon>Qipengyuania</taxon>
    </lineage>
</organism>
<dbReference type="Gene3D" id="3.40.630.30">
    <property type="match status" value="1"/>
</dbReference>